<dbReference type="AlphaFoldDB" id="A0A9P7F5X7"/>
<dbReference type="GeneID" id="64703780"/>
<gene>
    <name evidence="2" type="ORF">F5147DRAFT_773834</name>
</gene>
<dbReference type="Proteomes" id="UP000823399">
    <property type="component" value="Unassembled WGS sequence"/>
</dbReference>
<dbReference type="OrthoDB" id="3269380at2759"/>
<evidence type="ECO:0000313" key="2">
    <source>
        <dbReference type="EMBL" id="KAG2108250.1"/>
    </source>
</evidence>
<sequence length="230" mass="25208">MSQPIVFQSPNHPDFQMVSSSFTGDNSAMPYFLDSPISWIVGSFGSRFYPTSSCSPGQLLRPLLDSPNEFKCATLSSSIDSDRGSIVNTLGAFSEDDELYHNYTCCGIQSDDLYALLQHLEEVHVVVLDPFGHPQFPVIPPLPQSICNTTASYFSDHHRHPLSYNQGGFDPDGMRLNVNQGSTPSSHVPTPPDTPLTAPLSSHPKNMLLGLLPKMKQFSLKSYSIGNKSS</sequence>
<evidence type="ECO:0000313" key="3">
    <source>
        <dbReference type="Proteomes" id="UP000823399"/>
    </source>
</evidence>
<feature type="compositionally biased region" description="Polar residues" evidence="1">
    <location>
        <begin position="177"/>
        <end position="188"/>
    </location>
</feature>
<comment type="caution">
    <text evidence="2">The sequence shown here is derived from an EMBL/GenBank/DDBJ whole genome shotgun (WGS) entry which is preliminary data.</text>
</comment>
<protein>
    <submittedName>
        <fullName evidence="2">Uncharacterized protein</fullName>
    </submittedName>
</protein>
<name>A0A9P7F5X7_9AGAM</name>
<accession>A0A9P7F5X7</accession>
<organism evidence="2 3">
    <name type="scientific">Suillus discolor</name>
    <dbReference type="NCBI Taxonomy" id="1912936"/>
    <lineage>
        <taxon>Eukaryota</taxon>
        <taxon>Fungi</taxon>
        <taxon>Dikarya</taxon>
        <taxon>Basidiomycota</taxon>
        <taxon>Agaricomycotina</taxon>
        <taxon>Agaricomycetes</taxon>
        <taxon>Agaricomycetidae</taxon>
        <taxon>Boletales</taxon>
        <taxon>Suillineae</taxon>
        <taxon>Suillaceae</taxon>
        <taxon>Suillus</taxon>
    </lineage>
</organism>
<reference evidence="2" key="1">
    <citation type="journal article" date="2020" name="New Phytol.">
        <title>Comparative genomics reveals dynamic genome evolution in host specialist ectomycorrhizal fungi.</title>
        <authorList>
            <person name="Lofgren L.A."/>
            <person name="Nguyen N.H."/>
            <person name="Vilgalys R."/>
            <person name="Ruytinx J."/>
            <person name="Liao H.L."/>
            <person name="Branco S."/>
            <person name="Kuo A."/>
            <person name="LaButti K."/>
            <person name="Lipzen A."/>
            <person name="Andreopoulos W."/>
            <person name="Pangilinan J."/>
            <person name="Riley R."/>
            <person name="Hundley H."/>
            <person name="Na H."/>
            <person name="Barry K."/>
            <person name="Grigoriev I.V."/>
            <person name="Stajich J.E."/>
            <person name="Kennedy P.G."/>
        </authorList>
    </citation>
    <scope>NUCLEOTIDE SEQUENCE</scope>
    <source>
        <strain evidence="2">FC423</strain>
    </source>
</reference>
<dbReference type="RefSeq" id="XP_041292769.1">
    <property type="nucleotide sequence ID" value="XM_041441521.1"/>
</dbReference>
<feature type="region of interest" description="Disordered" evidence="1">
    <location>
        <begin position="164"/>
        <end position="202"/>
    </location>
</feature>
<proteinExistence type="predicted"/>
<dbReference type="EMBL" id="JABBWM010000028">
    <property type="protein sequence ID" value="KAG2108250.1"/>
    <property type="molecule type" value="Genomic_DNA"/>
</dbReference>
<evidence type="ECO:0000256" key="1">
    <source>
        <dbReference type="SAM" id="MobiDB-lite"/>
    </source>
</evidence>
<keyword evidence="3" id="KW-1185">Reference proteome</keyword>